<keyword evidence="9 10" id="KW-0413">Isomerase</keyword>
<comment type="cofactor">
    <cofactor evidence="10">
        <name>Mg(2+)</name>
        <dbReference type="ChEBI" id="CHEBI:18420"/>
    </cofactor>
    <cofactor evidence="10">
        <name>Mn(2+)</name>
        <dbReference type="ChEBI" id="CHEBI:29035"/>
    </cofactor>
    <cofactor evidence="10">
        <name>Ca(2+)</name>
        <dbReference type="ChEBI" id="CHEBI:29108"/>
    </cofactor>
    <text evidence="10">Binds two Mg(2+) per subunit. The magnesium ions form salt bridges with both the protein and the DNA. Can also accept other divalent metal cations, such as Mn(2+) or Ca(2+).</text>
</comment>
<dbReference type="NCBIfam" id="NF011501">
    <property type="entry name" value="PRK14939.1"/>
    <property type="match status" value="1"/>
</dbReference>
<sequence length="803" mass="91224">MLTKYDASNIKVLKGLEGVRKRPAMYIGSTDSKGLHHLVNEVVDNSIDEAMAGRCDKIEIQINPDNSVKISDNGAGIPVDQHDVYKDKSALEVVMTMLHAGGKFDKDTYKVSGGLHGVGVSVVNALSEYLIAYVYKNGKEYMQRFEKGEKVSELKEIGETSKTGTTIHFKPDPEIFTETEFDFDVLAKRARELAFLNAGIRLILDDKRSGEVSNFKYKGGVKAFVSYLNKGEDIIFNKPLYIEGVKDDIEIEIALQYIQSVKFNIYSYVNNINTIEGGTHLTGFKSALTKSINKYAKNKNMFNKNDDRLSGSDVREGLTAVISIKVPDPQFEGQTKTKLGNQEVKGIIRSICNDKFSIFFDEHPSTSRSIVKKAQQAQKARKAAQKAKNLARRSSGLGVTSLPGKLADCSSRKPENTELFIVEGNSAGGSAKQGRDRTHQAILPLRGKVLNVFKSSELRALKNTEIKSLITAIGTGYGQTFDMENLRYHKIIIMTDADVDGAHIRTLLLTFFYKMYPELIEQGYVYIAQPPLYKVKRGRKSKYIQTEEELNQFLIENVMEEVEVKLDGKEIEGIKLKKFFDVIISLKNALIKMSTKDMDVKDFRELEEAGLPNYKIFYLYKEGYEYAQDNDELNELIEDAKIEYIQDRNKRRKNKLLLDDISSDDIVEIWDVQELANLSKIENKLQKYSLNLEDYHDERTTPLAEILYNEDNIEVYSLKELFDQIKEIGKKGYSLQRYKGLGEMNPNQLWETTMNPENRVLLRVEMEDALEAVDIFDTLMGSDAKPRKEFIQRNALLVKNLDI</sequence>
<protein>
    <recommendedName>
        <fullName evidence="10">DNA gyrase subunit B</fullName>
        <ecNumber evidence="10">5.6.2.2</ecNumber>
    </recommendedName>
</protein>
<dbReference type="InterPro" id="IPR014721">
    <property type="entry name" value="Ribsml_uS5_D2-typ_fold_subgr"/>
</dbReference>
<dbReference type="InterPro" id="IPR036890">
    <property type="entry name" value="HATPase_C_sf"/>
</dbReference>
<evidence type="ECO:0000313" key="13">
    <source>
        <dbReference type="Proteomes" id="UP000324143"/>
    </source>
</evidence>
<dbReference type="GO" id="GO:0046872">
    <property type="term" value="F:metal ion binding"/>
    <property type="evidence" value="ECO:0007669"/>
    <property type="project" value="UniProtKB-KW"/>
</dbReference>
<dbReference type="FunFam" id="3.30.565.10:FF:000002">
    <property type="entry name" value="DNA gyrase subunit B"/>
    <property type="match status" value="1"/>
</dbReference>
<comment type="miscellaneous">
    <text evidence="10">Few gyrases are as efficient as E.coli at forming negative supercoils. Not all organisms have 2 type II topoisomerases; in organisms with a single type II topoisomerase this enzyme also has to decatenate newly replicated chromosomes.</text>
</comment>
<dbReference type="Gene3D" id="3.30.565.10">
    <property type="entry name" value="Histidine kinase-like ATPase, C-terminal domain"/>
    <property type="match status" value="1"/>
</dbReference>
<dbReference type="PRINTS" id="PR00418">
    <property type="entry name" value="TPI2FAMILY"/>
</dbReference>
<dbReference type="CDD" id="cd16928">
    <property type="entry name" value="HATPase_GyrB-like"/>
    <property type="match status" value="1"/>
</dbReference>
<feature type="binding site" evidence="10">
    <location>
        <position position="496"/>
    </location>
    <ligand>
        <name>Mg(2+)</name>
        <dbReference type="ChEBI" id="CHEBI:18420"/>
        <label>1</label>
        <note>catalytic</note>
    </ligand>
</feature>
<comment type="subcellular location">
    <subcellularLocation>
        <location evidence="10">Cytoplasm</location>
    </subcellularLocation>
</comment>
<dbReference type="SMART" id="SM00433">
    <property type="entry name" value="TOP2c"/>
    <property type="match status" value="1"/>
</dbReference>
<dbReference type="AlphaFoldDB" id="A0A5D0MCY0"/>
<feature type="site" description="Interaction with DNA" evidence="10">
    <location>
        <position position="451"/>
    </location>
</feature>
<dbReference type="InterPro" id="IPR000565">
    <property type="entry name" value="Topo_IIA_B"/>
</dbReference>
<dbReference type="Pfam" id="PF01751">
    <property type="entry name" value="Toprim"/>
    <property type="match status" value="1"/>
</dbReference>
<dbReference type="InterPro" id="IPR013760">
    <property type="entry name" value="Topo_IIA-like_dom_sf"/>
</dbReference>
<feature type="site" description="Interaction with DNA" evidence="10">
    <location>
        <position position="448"/>
    </location>
</feature>
<evidence type="ECO:0000256" key="5">
    <source>
        <dbReference type="ARBA" id="ARBA00022840"/>
    </source>
</evidence>
<evidence type="ECO:0000256" key="6">
    <source>
        <dbReference type="ARBA" id="ARBA00022842"/>
    </source>
</evidence>
<feature type="domain" description="Toprim" evidence="11">
    <location>
        <begin position="417"/>
        <end position="531"/>
    </location>
</feature>
<keyword evidence="3 10" id="KW-0479">Metal-binding</keyword>
<dbReference type="SUPFAM" id="SSF56719">
    <property type="entry name" value="Type II DNA topoisomerase"/>
    <property type="match status" value="2"/>
</dbReference>
<dbReference type="FunFam" id="3.40.50.670:FF:000001">
    <property type="entry name" value="DNA topoisomerase 2"/>
    <property type="match status" value="1"/>
</dbReference>
<dbReference type="SMART" id="SM00387">
    <property type="entry name" value="HATPase_c"/>
    <property type="match status" value="1"/>
</dbReference>
<comment type="function">
    <text evidence="10">A type II topoisomerase that negatively supercoils closed circular double-stranded (ds) DNA in an ATP-dependent manner to modulate DNA topology and maintain chromosomes in an underwound state. Negative supercoiling favors strand separation, and DNA replication, transcription, recombination and repair, all of which involve strand separation. Also able to catalyze the interconversion of other topological isomers of dsDNA rings, including catenanes and knotted rings. Type II topoisomerases break and join 2 DNA strands simultaneously in an ATP-dependent manner.</text>
</comment>
<dbReference type="NCBIfam" id="TIGR01059">
    <property type="entry name" value="gyrB"/>
    <property type="match status" value="1"/>
</dbReference>
<evidence type="ECO:0000256" key="9">
    <source>
        <dbReference type="ARBA" id="ARBA00023235"/>
    </source>
</evidence>
<dbReference type="InterPro" id="IPR006171">
    <property type="entry name" value="TOPRIM_dom"/>
</dbReference>
<evidence type="ECO:0000256" key="7">
    <source>
        <dbReference type="ARBA" id="ARBA00023029"/>
    </source>
</evidence>
<evidence type="ECO:0000256" key="8">
    <source>
        <dbReference type="ARBA" id="ARBA00023125"/>
    </source>
</evidence>
<organism evidence="12 13">
    <name type="scientific">Candidatus Mcinerneyibacterium aminivorans</name>
    <dbReference type="NCBI Taxonomy" id="2703815"/>
    <lineage>
        <taxon>Bacteria</taxon>
        <taxon>Candidatus Macinerneyibacteriota</taxon>
        <taxon>Candidatus Mcinerneyibacteria</taxon>
        <taxon>Candidatus Mcinerneyibacteriales</taxon>
        <taxon>Candidatus Mcinerneyibacteriaceae</taxon>
        <taxon>Candidatus Mcinerneyibacterium</taxon>
    </lineage>
</organism>
<dbReference type="EC" id="5.6.2.2" evidence="10"/>
<gene>
    <name evidence="10 12" type="primary">gyrB</name>
    <name evidence="12" type="ORF">FXF47_07095</name>
</gene>
<keyword evidence="13" id="KW-1185">Reference proteome</keyword>
<accession>A0A5D0MCY0</accession>
<keyword evidence="6 10" id="KW-0460">Magnesium</keyword>
<dbReference type="Proteomes" id="UP000324143">
    <property type="component" value="Unassembled WGS sequence"/>
</dbReference>
<dbReference type="EMBL" id="VSIX01000066">
    <property type="protein sequence ID" value="TYB30856.1"/>
    <property type="molecule type" value="Genomic_DNA"/>
</dbReference>
<dbReference type="InterPro" id="IPR013759">
    <property type="entry name" value="Topo_IIA_B_C"/>
</dbReference>
<dbReference type="PROSITE" id="PS50880">
    <property type="entry name" value="TOPRIM"/>
    <property type="match status" value="1"/>
</dbReference>
<dbReference type="InterPro" id="IPR001241">
    <property type="entry name" value="Topo_IIA"/>
</dbReference>
<evidence type="ECO:0000256" key="10">
    <source>
        <dbReference type="HAMAP-Rule" id="MF_01898"/>
    </source>
</evidence>
<dbReference type="Pfam" id="PF00204">
    <property type="entry name" value="DNA_gyraseB"/>
    <property type="match status" value="1"/>
</dbReference>
<name>A0A5D0MCY0_9BACT</name>
<dbReference type="GO" id="GO:0003918">
    <property type="term" value="F:DNA topoisomerase type II (double strand cut, ATP-hydrolyzing) activity"/>
    <property type="evidence" value="ECO:0007669"/>
    <property type="project" value="UniProtKB-UniRule"/>
</dbReference>
<dbReference type="InterPro" id="IPR013506">
    <property type="entry name" value="Topo_IIA_bsu_dom2"/>
</dbReference>
<comment type="catalytic activity">
    <reaction evidence="1 10">
        <text>ATP-dependent breakage, passage and rejoining of double-stranded DNA.</text>
        <dbReference type="EC" id="5.6.2.2"/>
    </reaction>
</comment>
<dbReference type="PANTHER" id="PTHR45866:SF1">
    <property type="entry name" value="DNA GYRASE SUBUNIT B, MITOCHONDRIAL"/>
    <property type="match status" value="1"/>
</dbReference>
<dbReference type="Gene3D" id="3.30.230.10">
    <property type="match status" value="1"/>
</dbReference>
<dbReference type="PRINTS" id="PR01159">
    <property type="entry name" value="DNAGYRASEB"/>
</dbReference>
<dbReference type="GO" id="GO:0006261">
    <property type="term" value="P:DNA-templated DNA replication"/>
    <property type="evidence" value="ECO:0007669"/>
    <property type="project" value="UniProtKB-UniRule"/>
</dbReference>
<evidence type="ECO:0000313" key="12">
    <source>
        <dbReference type="EMBL" id="TYB30856.1"/>
    </source>
</evidence>
<comment type="caution">
    <text evidence="12">The sequence shown here is derived from an EMBL/GenBank/DDBJ whole genome shotgun (WGS) entry which is preliminary data.</text>
</comment>
<proteinExistence type="inferred from homology"/>
<keyword evidence="4 10" id="KW-0547">Nucleotide-binding</keyword>
<dbReference type="Pfam" id="PF02518">
    <property type="entry name" value="HATPase_c"/>
    <property type="match status" value="1"/>
</dbReference>
<evidence type="ECO:0000256" key="4">
    <source>
        <dbReference type="ARBA" id="ARBA00022741"/>
    </source>
</evidence>
<keyword evidence="8" id="KW-0238">DNA-binding</keyword>
<dbReference type="SUPFAM" id="SSF54211">
    <property type="entry name" value="Ribosomal protein S5 domain 2-like"/>
    <property type="match status" value="1"/>
</dbReference>
<reference evidence="12" key="1">
    <citation type="submission" date="2019-08" db="EMBL/GenBank/DDBJ databases">
        <title>Genomic characterization of a novel candidate phylum (ARYD3) from a high temperature, high salinity tertiary oil reservoir in north central Oklahoma, USA.</title>
        <authorList>
            <person name="Youssef N.H."/>
            <person name="Yadav A."/>
            <person name="Elshahed M.S."/>
        </authorList>
    </citation>
    <scope>NUCLEOTIDE SEQUENCE [LARGE SCALE GENOMIC DNA]</scope>
    <source>
        <strain evidence="12">ARYD3</strain>
    </source>
</reference>
<evidence type="ECO:0000256" key="3">
    <source>
        <dbReference type="ARBA" id="ARBA00022723"/>
    </source>
</evidence>
<comment type="subunit">
    <text evidence="10">Heterotetramer, composed of two GyrA and two GyrB chains. In the heterotetramer, GyrA contains the active site tyrosine that forms a transient covalent intermediate with DNA, while GyrB binds cofactors and catalyzes ATP hydrolysis.</text>
</comment>
<keyword evidence="5 10" id="KW-0067">ATP-binding</keyword>
<feature type="binding site" evidence="10">
    <location>
        <position position="496"/>
    </location>
    <ligand>
        <name>Mg(2+)</name>
        <dbReference type="ChEBI" id="CHEBI:18420"/>
        <label>2</label>
    </ligand>
</feature>
<evidence type="ECO:0000256" key="1">
    <source>
        <dbReference type="ARBA" id="ARBA00000185"/>
    </source>
</evidence>
<dbReference type="GO" id="GO:0006265">
    <property type="term" value="P:DNA topological change"/>
    <property type="evidence" value="ECO:0007669"/>
    <property type="project" value="UniProtKB-UniRule"/>
</dbReference>
<dbReference type="NCBIfam" id="NF004189">
    <property type="entry name" value="PRK05644.1"/>
    <property type="match status" value="1"/>
</dbReference>
<dbReference type="InterPro" id="IPR002288">
    <property type="entry name" value="DNA_gyrase_B_C"/>
</dbReference>
<dbReference type="GO" id="GO:0005694">
    <property type="term" value="C:chromosome"/>
    <property type="evidence" value="ECO:0007669"/>
    <property type="project" value="InterPro"/>
</dbReference>
<dbReference type="GO" id="GO:0005524">
    <property type="term" value="F:ATP binding"/>
    <property type="evidence" value="ECO:0007669"/>
    <property type="project" value="UniProtKB-UniRule"/>
</dbReference>
<evidence type="ECO:0000259" key="11">
    <source>
        <dbReference type="PROSITE" id="PS50880"/>
    </source>
</evidence>
<dbReference type="InterPro" id="IPR011557">
    <property type="entry name" value="GyrB"/>
</dbReference>
<dbReference type="InterPro" id="IPR003594">
    <property type="entry name" value="HATPase_dom"/>
</dbReference>
<evidence type="ECO:0000256" key="2">
    <source>
        <dbReference type="ARBA" id="ARBA00010708"/>
    </source>
</evidence>
<keyword evidence="7 10" id="KW-0799">Topoisomerase</keyword>
<dbReference type="Pfam" id="PF00986">
    <property type="entry name" value="DNA_gyraseB_C"/>
    <property type="match status" value="1"/>
</dbReference>
<dbReference type="PANTHER" id="PTHR45866">
    <property type="entry name" value="DNA GYRASE/TOPOISOMERASE SUBUNIT B"/>
    <property type="match status" value="1"/>
</dbReference>
<dbReference type="GO" id="GO:0003677">
    <property type="term" value="F:DNA binding"/>
    <property type="evidence" value="ECO:0007669"/>
    <property type="project" value="UniProtKB-KW"/>
</dbReference>
<dbReference type="Gene3D" id="3.40.50.670">
    <property type="match status" value="2"/>
</dbReference>
<dbReference type="InterPro" id="IPR020568">
    <property type="entry name" value="Ribosomal_Su5_D2-typ_SF"/>
</dbReference>
<comment type="similarity">
    <text evidence="2 10">Belongs to the type II topoisomerase GyrB family.</text>
</comment>
<dbReference type="CDD" id="cd00822">
    <property type="entry name" value="TopoII_Trans_DNA_gyrase"/>
    <property type="match status" value="1"/>
</dbReference>
<dbReference type="InterPro" id="IPR018522">
    <property type="entry name" value="TopoIIA_CS"/>
</dbReference>
<dbReference type="FunFam" id="3.30.230.10:FF:000005">
    <property type="entry name" value="DNA gyrase subunit B"/>
    <property type="match status" value="1"/>
</dbReference>
<feature type="binding site" evidence="10">
    <location>
        <position position="498"/>
    </location>
    <ligand>
        <name>Mg(2+)</name>
        <dbReference type="ChEBI" id="CHEBI:18420"/>
        <label>2</label>
    </ligand>
</feature>
<dbReference type="GO" id="GO:0005737">
    <property type="term" value="C:cytoplasm"/>
    <property type="evidence" value="ECO:0007669"/>
    <property type="project" value="UniProtKB-SubCell"/>
</dbReference>
<dbReference type="PROSITE" id="PS00177">
    <property type="entry name" value="TOPOISOMERASE_II"/>
    <property type="match status" value="1"/>
</dbReference>
<dbReference type="HAMAP" id="MF_01898">
    <property type="entry name" value="GyrB"/>
    <property type="match status" value="1"/>
</dbReference>
<dbReference type="SUPFAM" id="SSF55874">
    <property type="entry name" value="ATPase domain of HSP90 chaperone/DNA topoisomerase II/histidine kinase"/>
    <property type="match status" value="1"/>
</dbReference>
<feature type="binding site" evidence="10">
    <location>
        <position position="423"/>
    </location>
    <ligand>
        <name>Mg(2+)</name>
        <dbReference type="ChEBI" id="CHEBI:18420"/>
        <label>1</label>
        <note>catalytic</note>
    </ligand>
</feature>
<keyword evidence="10" id="KW-0963">Cytoplasm</keyword>